<keyword evidence="2" id="KW-1185">Reference proteome</keyword>
<dbReference type="Proteomes" id="UP000006462">
    <property type="component" value="Unassembled WGS sequence"/>
</dbReference>
<dbReference type="EMBL" id="ADFP01000039">
    <property type="protein sequence ID" value="EFB91472.1"/>
    <property type="molecule type" value="Genomic_DNA"/>
</dbReference>
<evidence type="ECO:0000313" key="2">
    <source>
        <dbReference type="Proteomes" id="UP000006462"/>
    </source>
</evidence>
<evidence type="ECO:0000313" key="1">
    <source>
        <dbReference type="EMBL" id="EFB91472.1"/>
    </source>
</evidence>
<organism evidence="1 2">
    <name type="scientific">Pyramidobacter piscolens W5455</name>
    <dbReference type="NCBI Taxonomy" id="352165"/>
    <lineage>
        <taxon>Bacteria</taxon>
        <taxon>Thermotogati</taxon>
        <taxon>Synergistota</taxon>
        <taxon>Synergistia</taxon>
        <taxon>Synergistales</taxon>
        <taxon>Dethiosulfovibrionaceae</taxon>
        <taxon>Pyramidobacter</taxon>
    </lineage>
</organism>
<accession>A0ABM9ZWY8</accession>
<proteinExistence type="predicted"/>
<gene>
    <name evidence="1" type="ORF">HMPREF7215_1557</name>
</gene>
<evidence type="ECO:0008006" key="3">
    <source>
        <dbReference type="Google" id="ProtNLM"/>
    </source>
</evidence>
<name>A0ABM9ZWY8_9BACT</name>
<protein>
    <recommendedName>
        <fullName evidence="3">Amidophosphoribosyltransferase</fullName>
    </recommendedName>
</protein>
<comment type="caution">
    <text evidence="1">The sequence shown here is derived from an EMBL/GenBank/DDBJ whole genome shotgun (WGS) entry which is preliminary data.</text>
</comment>
<reference evidence="1 2" key="1">
    <citation type="submission" date="2009-12" db="EMBL/GenBank/DDBJ databases">
        <authorList>
            <person name="Shrivastava S."/>
            <person name="Madupu R."/>
            <person name="Durkin A.S."/>
            <person name="Torralba M."/>
            <person name="Methe B."/>
            <person name="Sutton G.G."/>
            <person name="Strausberg R.L."/>
            <person name="Nelson K.E."/>
        </authorList>
    </citation>
    <scope>NUCLEOTIDE SEQUENCE [LARGE SCALE GENOMIC DNA]</scope>
    <source>
        <strain evidence="1 2">W5455</strain>
    </source>
</reference>
<sequence length="50" mass="5844">MRLFFNIIASKNIRRQMGFSSLKFNRLDDMLAAVGVEPCKLCTYCWNGRK</sequence>